<evidence type="ECO:0000256" key="6">
    <source>
        <dbReference type="SAM" id="Phobius"/>
    </source>
</evidence>
<comment type="catalytic activity">
    <reaction evidence="1">
        <text>[protein]-peptidylproline (omega=180) = [protein]-peptidylproline (omega=0)</text>
        <dbReference type="Rhea" id="RHEA:16237"/>
        <dbReference type="Rhea" id="RHEA-COMP:10747"/>
        <dbReference type="Rhea" id="RHEA-COMP:10748"/>
        <dbReference type="ChEBI" id="CHEBI:83833"/>
        <dbReference type="ChEBI" id="CHEBI:83834"/>
        <dbReference type="EC" id="5.2.1.8"/>
    </reaction>
</comment>
<comment type="caution">
    <text evidence="8">The sequence shown here is derived from an EMBL/GenBank/DDBJ whole genome shotgun (WGS) entry which is preliminary data.</text>
</comment>
<evidence type="ECO:0000256" key="4">
    <source>
        <dbReference type="ARBA" id="ARBA00023235"/>
    </source>
</evidence>
<name>A0A8H3DY07_9AGAM</name>
<dbReference type="PANTHER" id="PTHR11071:SF561">
    <property type="entry name" value="PEPTIDYL-PROLYL CIS-TRANS ISOMERASE D-RELATED"/>
    <property type="match status" value="1"/>
</dbReference>
<feature type="domain" description="PPIase cyclophilin-type" evidence="7">
    <location>
        <begin position="1296"/>
        <end position="1389"/>
    </location>
</feature>
<dbReference type="GO" id="GO:0051015">
    <property type="term" value="F:actin filament binding"/>
    <property type="evidence" value="ECO:0007669"/>
    <property type="project" value="InterPro"/>
</dbReference>
<feature type="region of interest" description="Disordered" evidence="5">
    <location>
        <begin position="1"/>
        <end position="34"/>
    </location>
</feature>
<dbReference type="InterPro" id="IPR002130">
    <property type="entry name" value="Cyclophilin-type_PPIase_dom"/>
</dbReference>
<feature type="compositionally biased region" description="Low complexity" evidence="5">
    <location>
        <begin position="832"/>
        <end position="841"/>
    </location>
</feature>
<dbReference type="InterPro" id="IPR029006">
    <property type="entry name" value="ADF-H/Gelsolin-like_dom_sf"/>
</dbReference>
<dbReference type="EMBL" id="CAJNJQ010000688">
    <property type="protein sequence ID" value="CAE7094479.1"/>
    <property type="molecule type" value="Genomic_DNA"/>
</dbReference>
<dbReference type="Pfam" id="PF00160">
    <property type="entry name" value="Pro_isomerase"/>
    <property type="match status" value="1"/>
</dbReference>
<gene>
    <name evidence="8" type="ORF">RDB_LOCUS35150</name>
</gene>
<dbReference type="Gene3D" id="3.40.20.10">
    <property type="entry name" value="Severin"/>
    <property type="match status" value="1"/>
</dbReference>
<dbReference type="GO" id="GO:0016018">
    <property type="term" value="F:cyclosporin A binding"/>
    <property type="evidence" value="ECO:0007669"/>
    <property type="project" value="TreeGrafter"/>
</dbReference>
<feature type="region of interest" description="Disordered" evidence="5">
    <location>
        <begin position="71"/>
        <end position="356"/>
    </location>
</feature>
<feature type="compositionally biased region" description="Basic and acidic residues" evidence="5">
    <location>
        <begin position="644"/>
        <end position="659"/>
    </location>
</feature>
<evidence type="ECO:0000256" key="5">
    <source>
        <dbReference type="SAM" id="MobiDB-lite"/>
    </source>
</evidence>
<feature type="compositionally biased region" description="Basic and acidic residues" evidence="5">
    <location>
        <begin position="180"/>
        <end position="191"/>
    </location>
</feature>
<evidence type="ECO:0000256" key="2">
    <source>
        <dbReference type="ARBA" id="ARBA00013194"/>
    </source>
</evidence>
<evidence type="ECO:0000256" key="3">
    <source>
        <dbReference type="ARBA" id="ARBA00023110"/>
    </source>
</evidence>
<dbReference type="GO" id="GO:0003755">
    <property type="term" value="F:peptidyl-prolyl cis-trans isomerase activity"/>
    <property type="evidence" value="ECO:0007669"/>
    <property type="project" value="UniProtKB-KW"/>
</dbReference>
<dbReference type="SUPFAM" id="SSF55753">
    <property type="entry name" value="Actin depolymerizing proteins"/>
    <property type="match status" value="1"/>
</dbReference>
<dbReference type="GO" id="GO:0005783">
    <property type="term" value="C:endoplasmic reticulum"/>
    <property type="evidence" value="ECO:0007669"/>
    <property type="project" value="TreeGrafter"/>
</dbReference>
<keyword evidence="3" id="KW-0697">Rotamase</keyword>
<dbReference type="Proteomes" id="UP000663827">
    <property type="component" value="Unassembled WGS sequence"/>
</dbReference>
<keyword evidence="6" id="KW-0472">Membrane</keyword>
<sequence>MSWRKRPPEVMSSPPEPSPTRRRTFDYSHPPEHGLHEWASRIKSIQASVDQDEQAEQKRLEEEIVASRIARAQRRAKQGSRRLSDIGTAVPRDPEPLKTPESPTKPSSIFGARATLMSPSTPGKTDPDTPESPTKSAFGSTRTMTTNPPPGAKPAPVSLAAFMGGRGSGPRLNKPTPQADAHDPTVFDQTRRAGPSAAANAFQAGRVSKWGQAVALPGLGPPPRQLSPTDKPAPRSPRSPRFAEDQPVVPQHTRQRTSSSPEKPGSPLAGSSPETKSELTRSKTTGRTRGKSTSSPSSPPKVQRSNTISPASSTPNRNTPFKSHTTPTQGSSPTPGLARPIQPTPPAQDMNKIPLVSSASAFRSTIQASAKELSPSLTRLQGRGFVGNRVRQADGGAPPPSSLGISTNQFGEREKPTRGNVGNVQGRWRAAIQGQSSSPAPAPPVEVPWKRRSLKEPVPVPGDSKIAGIIKHMTGAQPSYPAAPPSPQKESPPMDEFGRKVSPALSKATLIPIQPAPTFESPQSAIQPKPLNHLTRDRARKPKKGAQVKDVWNPPEVVSTTPAGTPPQDYRPPSPFKRLRPATSQPSMRPPSPIKEVSLQRQGTLPRAHPSPTRAAANHLPTPSSPIRKPAQLFPAAAAPRVESPTKDNHISRAKDLWGERAPIGVKPQSGSKRGTSPGPAPRGPNLVGKRALPGMAAAPPPQQRPQPQPLYARPESPTKPATPKPVSPISPPRQPGPPPSPGRNKGRTTVMELAQAMSERQGETLEEPKMPASPRSVPAAMRERRRSSYDRYPVVTMPPLKEEKTPTPTPAGTLSKSQELSVPVAEPVPASTSPKTSPRVSPKPSPRLSPKPLSPRPSPKVQPAPLPVENKVDEVYRVDQNMAPIPPFNLQQAINANPYNFTFPSNLKRISTDMFSLSNDRATLVTSNPCLVYDSELVAIIQRVRNETNGLVLSKVWGWCGRKAQPGGKEEGKLVELAKQYGTTVIPAFQGDESQELVDAVGGHWITRQGTRAHWTPENTTMHCTRRLGDACFTDEVDFHVSNLCSAYSYCVTVLDAVYVWHGRGATQPEREATAAYGRMITGPEKEIEEFEEGKEDPMFFMLLGDHAWANADYWKYRAPLSKVANRPRMFLINARNKKQPVSCHIPSVNKIAPDAILVLDGILEMIVIVGPEARGRRTDILLAVHIAISVATSVETKRPFVPPVHLVVLPSKLPLEVKAGFFRFASDEHVNPAGVPSHMHLLTLSEASEQLSAITFPMTKLRDPTFLPLGIHPTTFFFYIVHHFPIIVCVWFTVPKTVENFRALCTGVTKNGTELGYGYKGSTFHRVIKDFMIQGGDFTRGDGTGGKSIYGEKFADENFKLRHTAPGTLSMANAGKVSVSLARSRPS</sequence>
<dbReference type="SUPFAM" id="SSF50891">
    <property type="entry name" value="Cyclophilin-like"/>
    <property type="match status" value="1"/>
</dbReference>
<dbReference type="GO" id="GO:0006457">
    <property type="term" value="P:protein folding"/>
    <property type="evidence" value="ECO:0007669"/>
    <property type="project" value="InterPro"/>
</dbReference>
<keyword evidence="4" id="KW-0413">Isomerase</keyword>
<dbReference type="InterPro" id="IPR029000">
    <property type="entry name" value="Cyclophilin-like_dom_sf"/>
</dbReference>
<dbReference type="PROSITE" id="PS00170">
    <property type="entry name" value="CSA_PPIASE_1"/>
    <property type="match status" value="1"/>
</dbReference>
<feature type="compositionally biased region" description="Basic and acidic residues" evidence="5">
    <location>
        <begin position="761"/>
        <end position="770"/>
    </location>
</feature>
<keyword evidence="6" id="KW-1133">Transmembrane helix</keyword>
<dbReference type="InterPro" id="IPR020892">
    <property type="entry name" value="Cyclophilin-type_PPIase_CS"/>
</dbReference>
<dbReference type="SMART" id="SM00262">
    <property type="entry name" value="GEL"/>
    <property type="match status" value="1"/>
</dbReference>
<evidence type="ECO:0000259" key="7">
    <source>
        <dbReference type="PROSITE" id="PS50072"/>
    </source>
</evidence>
<evidence type="ECO:0000313" key="9">
    <source>
        <dbReference type="Proteomes" id="UP000663827"/>
    </source>
</evidence>
<feature type="compositionally biased region" description="Basic and acidic residues" evidence="5">
    <location>
        <begin position="23"/>
        <end position="34"/>
    </location>
</feature>
<feature type="compositionally biased region" description="Pro residues" evidence="5">
    <location>
        <begin position="842"/>
        <end position="867"/>
    </location>
</feature>
<proteinExistence type="predicted"/>
<feature type="transmembrane region" description="Helical" evidence="6">
    <location>
        <begin position="1278"/>
        <end position="1296"/>
    </location>
</feature>
<feature type="region of interest" description="Disordered" evidence="5">
    <location>
        <begin position="515"/>
        <end position="868"/>
    </location>
</feature>
<organism evidence="8 9">
    <name type="scientific">Rhizoctonia solani</name>
    <dbReference type="NCBI Taxonomy" id="456999"/>
    <lineage>
        <taxon>Eukaryota</taxon>
        <taxon>Fungi</taxon>
        <taxon>Dikarya</taxon>
        <taxon>Basidiomycota</taxon>
        <taxon>Agaricomycotina</taxon>
        <taxon>Agaricomycetes</taxon>
        <taxon>Cantharellales</taxon>
        <taxon>Ceratobasidiaceae</taxon>
        <taxon>Rhizoctonia</taxon>
    </lineage>
</organism>
<feature type="compositionally biased region" description="Basic residues" evidence="5">
    <location>
        <begin position="71"/>
        <end position="80"/>
    </location>
</feature>
<dbReference type="Gene3D" id="2.40.100.10">
    <property type="entry name" value="Cyclophilin-like"/>
    <property type="match status" value="1"/>
</dbReference>
<keyword evidence="6" id="KW-0812">Transmembrane</keyword>
<evidence type="ECO:0000256" key="1">
    <source>
        <dbReference type="ARBA" id="ARBA00000971"/>
    </source>
</evidence>
<dbReference type="EC" id="5.2.1.8" evidence="2"/>
<reference evidence="8" key="1">
    <citation type="submission" date="2021-01" db="EMBL/GenBank/DDBJ databases">
        <authorList>
            <person name="Kaushik A."/>
        </authorList>
    </citation>
    <scope>NUCLEOTIDE SEQUENCE</scope>
    <source>
        <strain evidence="8">AG5</strain>
    </source>
</reference>
<feature type="region of interest" description="Disordered" evidence="5">
    <location>
        <begin position="384"/>
        <end position="503"/>
    </location>
</feature>
<feature type="compositionally biased region" description="Polar residues" evidence="5">
    <location>
        <begin position="131"/>
        <end position="146"/>
    </location>
</feature>
<feature type="compositionally biased region" description="Pro residues" evidence="5">
    <location>
        <begin position="699"/>
        <end position="709"/>
    </location>
</feature>
<accession>A0A8H3DY07</accession>
<protein>
    <recommendedName>
        <fullName evidence="2">peptidylprolyl isomerase</fullName>
        <ecNumber evidence="2">5.2.1.8</ecNumber>
    </recommendedName>
</protein>
<dbReference type="PROSITE" id="PS50072">
    <property type="entry name" value="CSA_PPIASE_2"/>
    <property type="match status" value="1"/>
</dbReference>
<feature type="compositionally biased region" description="Low complexity" evidence="5">
    <location>
        <begin position="325"/>
        <end position="336"/>
    </location>
</feature>
<dbReference type="PRINTS" id="PR00153">
    <property type="entry name" value="CSAPPISMRASE"/>
</dbReference>
<evidence type="ECO:0000313" key="8">
    <source>
        <dbReference type="EMBL" id="CAE7094479.1"/>
    </source>
</evidence>
<feature type="compositionally biased region" description="Pro residues" evidence="5">
    <location>
        <begin position="721"/>
        <end position="742"/>
    </location>
</feature>
<dbReference type="InterPro" id="IPR007122">
    <property type="entry name" value="Villin/Gelsolin"/>
</dbReference>
<dbReference type="GO" id="GO:0000324">
    <property type="term" value="C:fungal-type vacuole"/>
    <property type="evidence" value="ECO:0007669"/>
    <property type="project" value="TreeGrafter"/>
</dbReference>
<dbReference type="PANTHER" id="PTHR11071">
    <property type="entry name" value="PEPTIDYL-PROLYL CIS-TRANS ISOMERASE"/>
    <property type="match status" value="1"/>
</dbReference>
<feature type="compositionally biased region" description="Polar residues" evidence="5">
    <location>
        <begin position="303"/>
        <end position="324"/>
    </location>
</feature>